<dbReference type="SUPFAM" id="SSF52242">
    <property type="entry name" value="Cobalamin (vitamin B12)-binding domain"/>
    <property type="match status" value="1"/>
</dbReference>
<dbReference type="InterPro" id="IPR006158">
    <property type="entry name" value="Cobalamin-bd"/>
</dbReference>
<dbReference type="AlphaFoldDB" id="F9U7C2"/>
<evidence type="ECO:0000256" key="5">
    <source>
        <dbReference type="ARBA" id="ARBA00023014"/>
    </source>
</evidence>
<dbReference type="STRING" id="768671.ThimaDRAFT_0824"/>
<dbReference type="CDD" id="cd01335">
    <property type="entry name" value="Radical_SAM"/>
    <property type="match status" value="1"/>
</dbReference>
<dbReference type="InterPro" id="IPR023404">
    <property type="entry name" value="rSAM_horseshoe"/>
</dbReference>
<keyword evidence="9" id="KW-1185">Reference proteome</keyword>
<dbReference type="EMBL" id="AFWV01000002">
    <property type="protein sequence ID" value="EGV20148.1"/>
    <property type="molecule type" value="Genomic_DNA"/>
</dbReference>
<dbReference type="Proteomes" id="UP000005459">
    <property type="component" value="Unassembled WGS sequence"/>
</dbReference>
<dbReference type="InterPro" id="IPR058240">
    <property type="entry name" value="rSAM_sf"/>
</dbReference>
<dbReference type="Gene3D" id="3.80.30.20">
    <property type="entry name" value="tm_1862 like domain"/>
    <property type="match status" value="1"/>
</dbReference>
<evidence type="ECO:0000256" key="1">
    <source>
        <dbReference type="ARBA" id="ARBA00001966"/>
    </source>
</evidence>
<dbReference type="PROSITE" id="PS51332">
    <property type="entry name" value="B12_BINDING"/>
    <property type="match status" value="1"/>
</dbReference>
<dbReference type="Pfam" id="PF02310">
    <property type="entry name" value="B12-binding"/>
    <property type="match status" value="1"/>
</dbReference>
<dbReference type="GO" id="GO:0003824">
    <property type="term" value="F:catalytic activity"/>
    <property type="evidence" value="ECO:0007669"/>
    <property type="project" value="InterPro"/>
</dbReference>
<dbReference type="CDD" id="cd02068">
    <property type="entry name" value="radical_SAM_B12_BD"/>
    <property type="match status" value="1"/>
</dbReference>
<dbReference type="SUPFAM" id="SSF102114">
    <property type="entry name" value="Radical SAM enzymes"/>
    <property type="match status" value="1"/>
</dbReference>
<feature type="domain" description="Radical SAM core" evidence="7">
    <location>
        <begin position="190"/>
        <end position="415"/>
    </location>
</feature>
<keyword evidence="4" id="KW-0408">Iron</keyword>
<dbReference type="eggNOG" id="COG1032">
    <property type="taxonomic scope" value="Bacteria"/>
</dbReference>
<reference evidence="8 9" key="1">
    <citation type="submission" date="2011-06" db="EMBL/GenBank/DDBJ databases">
        <title>The draft genome of Thiocapsa marina 5811.</title>
        <authorList>
            <consortium name="US DOE Joint Genome Institute (JGI-PGF)"/>
            <person name="Lucas S."/>
            <person name="Han J."/>
            <person name="Cheng J.-F."/>
            <person name="Goodwin L."/>
            <person name="Pitluck S."/>
            <person name="Peters L."/>
            <person name="Land M.L."/>
            <person name="Hauser L."/>
            <person name="Vogl K."/>
            <person name="Liu Z."/>
            <person name="Imhoff J."/>
            <person name="Thiel V."/>
            <person name="Frigaard N.-U."/>
            <person name="Bryant D."/>
            <person name="Woyke T.J."/>
        </authorList>
    </citation>
    <scope>NUCLEOTIDE SEQUENCE [LARGE SCALE GENOMIC DNA]</scope>
    <source>
        <strain evidence="8 9">5811</strain>
    </source>
</reference>
<dbReference type="GO" id="GO:0005829">
    <property type="term" value="C:cytosol"/>
    <property type="evidence" value="ECO:0007669"/>
    <property type="project" value="TreeGrafter"/>
</dbReference>
<evidence type="ECO:0000259" key="7">
    <source>
        <dbReference type="PROSITE" id="PS51918"/>
    </source>
</evidence>
<evidence type="ECO:0000256" key="4">
    <source>
        <dbReference type="ARBA" id="ARBA00023004"/>
    </source>
</evidence>
<dbReference type="SMART" id="SM00729">
    <property type="entry name" value="Elp3"/>
    <property type="match status" value="1"/>
</dbReference>
<dbReference type="PROSITE" id="PS51918">
    <property type="entry name" value="RADICAL_SAM"/>
    <property type="match status" value="1"/>
</dbReference>
<dbReference type="PANTHER" id="PTHR43409:SF13">
    <property type="entry name" value="ANAEROBIC MAGNESIUM-PROTOPORPHYRIN IX MONOMETHYL ESTER CYCLASE"/>
    <property type="match status" value="1"/>
</dbReference>
<dbReference type="PATRIC" id="fig|768671.3.peg.885"/>
<dbReference type="OrthoDB" id="9801424at2"/>
<accession>F9U7C2</accession>
<keyword evidence="5" id="KW-0411">Iron-sulfur</keyword>
<dbReference type="GO" id="GO:0031419">
    <property type="term" value="F:cobalamin binding"/>
    <property type="evidence" value="ECO:0007669"/>
    <property type="project" value="InterPro"/>
</dbReference>
<dbReference type="PANTHER" id="PTHR43409">
    <property type="entry name" value="ANAEROBIC MAGNESIUM-PROTOPORPHYRIN IX MONOMETHYL ESTER CYCLASE-RELATED"/>
    <property type="match status" value="1"/>
</dbReference>
<dbReference type="NCBIfam" id="TIGR02026">
    <property type="entry name" value="BchE"/>
    <property type="match status" value="1"/>
</dbReference>
<gene>
    <name evidence="8" type="ORF">ThimaDRAFT_0824</name>
</gene>
<name>F9U7C2_9GAMM</name>
<feature type="domain" description="B12-binding" evidence="6">
    <location>
        <begin position="9"/>
        <end position="143"/>
    </location>
</feature>
<dbReference type="Pfam" id="PF04055">
    <property type="entry name" value="Radical_SAM"/>
    <property type="match status" value="1"/>
</dbReference>
<dbReference type="InterPro" id="IPR006638">
    <property type="entry name" value="Elp3/MiaA/NifB-like_rSAM"/>
</dbReference>
<dbReference type="SFLD" id="SFLDS00029">
    <property type="entry name" value="Radical_SAM"/>
    <property type="match status" value="1"/>
</dbReference>
<proteinExistence type="predicted"/>
<dbReference type="InterPro" id="IPR051198">
    <property type="entry name" value="BchE-like"/>
</dbReference>
<comment type="cofactor">
    <cofactor evidence="1">
        <name>[4Fe-4S] cluster</name>
        <dbReference type="ChEBI" id="CHEBI:49883"/>
    </cofactor>
</comment>
<dbReference type="InterPro" id="IPR007197">
    <property type="entry name" value="rSAM"/>
</dbReference>
<keyword evidence="3" id="KW-0479">Metal-binding</keyword>
<evidence type="ECO:0000259" key="6">
    <source>
        <dbReference type="PROSITE" id="PS51332"/>
    </source>
</evidence>
<dbReference type="GO" id="GO:0051539">
    <property type="term" value="F:4 iron, 4 sulfur cluster binding"/>
    <property type="evidence" value="ECO:0007669"/>
    <property type="project" value="UniProtKB-KW"/>
</dbReference>
<dbReference type="InterPro" id="IPR034466">
    <property type="entry name" value="Methyltransferase_Class_B"/>
</dbReference>
<dbReference type="GO" id="GO:0046872">
    <property type="term" value="F:metal ion binding"/>
    <property type="evidence" value="ECO:0007669"/>
    <property type="project" value="UniProtKB-KW"/>
</dbReference>
<dbReference type="InterPro" id="IPR036724">
    <property type="entry name" value="Cobalamin-bd_sf"/>
</dbReference>
<evidence type="ECO:0000313" key="8">
    <source>
        <dbReference type="EMBL" id="EGV20148.1"/>
    </source>
</evidence>
<dbReference type="SFLD" id="SFLDG01123">
    <property type="entry name" value="methyltransferase_(Class_B)"/>
    <property type="match status" value="1"/>
</dbReference>
<dbReference type="RefSeq" id="WP_007191701.1">
    <property type="nucleotide sequence ID" value="NZ_AFWV01000002.1"/>
</dbReference>
<dbReference type="SFLD" id="SFLDF00302">
    <property type="entry name" value="anaerobic_magnesium-protoporph"/>
    <property type="match status" value="1"/>
</dbReference>
<evidence type="ECO:0000256" key="2">
    <source>
        <dbReference type="ARBA" id="ARBA00022691"/>
    </source>
</evidence>
<evidence type="ECO:0000313" key="9">
    <source>
        <dbReference type="Proteomes" id="UP000005459"/>
    </source>
</evidence>
<dbReference type="Gene3D" id="3.40.50.280">
    <property type="entry name" value="Cobalamin-binding domain"/>
    <property type="match status" value="1"/>
</dbReference>
<protein>
    <submittedName>
        <fullName evidence="8">Magnesium-protoporphyrin IX monomethyl ester anaerobic oxidative cyclase</fullName>
    </submittedName>
</protein>
<dbReference type="SFLD" id="SFLDG01082">
    <property type="entry name" value="B12-binding_domain_containing"/>
    <property type="match status" value="1"/>
</dbReference>
<keyword evidence="2" id="KW-0949">S-adenosyl-L-methionine</keyword>
<sequence length="554" mass="62859">MRILFIHPNYHSGGAEIAGNWPPAWVAYLTGALKTAGYTQVRFVDAMTNDLSEEQVREAVASYAPDIVGCTAITPSIYKAQRLLEIVKEVDPKIVTVLGGVHATFMYQQVLGEAPWIDAIVRGEGEEIIVDLVRTIAEGRWPEERGKVKGIAYAVDGKIIATPAAPTVKDLDAITPDWSVLEWDKYNYIPLNKRVAIPNMARGCPYTCSFCSQWKFWRDYRIRDPKKVVDEIETLMRDHDVGFFILADEEPTINRKKFIAFCEELIARNLGILWGINTRVTDILRDEDVLPLYRKAGLIHVSLGTEAAAQLKLDRFNKETTVADNKRAIGLLRDAGILTEAQFIVGLENETAETLEETYQMARDWKPDLANWAMYTPWPFTDLFRELGDKVEIFDYEKYNFVTPIIKPAAMDRAELLDRVMHNYRRFYMHKALFSYPWAGSGERRRYLLGCLKAFLKAGFERKFYDLGKVNYWGPQSKKKVDFHFDPKRTRVAEGGTDWKAKHSRKIKGDVQAQIMACGGGKDQLDQAEIDALTVAPPTLPNATGKASVRAMNE</sequence>
<organism evidence="8 9">
    <name type="scientific">Thiocapsa marina 5811</name>
    <dbReference type="NCBI Taxonomy" id="768671"/>
    <lineage>
        <taxon>Bacteria</taxon>
        <taxon>Pseudomonadati</taxon>
        <taxon>Pseudomonadota</taxon>
        <taxon>Gammaproteobacteria</taxon>
        <taxon>Chromatiales</taxon>
        <taxon>Chromatiaceae</taxon>
        <taxon>Thiocapsa</taxon>
    </lineage>
</organism>
<evidence type="ECO:0000256" key="3">
    <source>
        <dbReference type="ARBA" id="ARBA00022723"/>
    </source>
</evidence>